<sequence length="145" mass="16634">MKGIIAAHSGLRYIVLALLVIAIFNAIANLKSDKYEKKDKMINLFAMIFLHIQLLLGLVLYFMSPKVQFVKEMMGDSTLRFFTMEHILLMLVAIILVTLGRKKAEKNPLPSARHKLILRYYGLGLIIIFISIPWPFIYNVGADYF</sequence>
<evidence type="ECO:0000313" key="3">
    <source>
        <dbReference type="Proteomes" id="UP000236654"/>
    </source>
</evidence>
<feature type="transmembrane region" description="Helical" evidence="1">
    <location>
        <begin position="81"/>
        <end position="99"/>
    </location>
</feature>
<dbReference type="EMBL" id="PJNI01000003">
    <property type="protein sequence ID" value="PKR81462.1"/>
    <property type="molecule type" value="Genomic_DNA"/>
</dbReference>
<keyword evidence="3" id="KW-1185">Reference proteome</keyword>
<feature type="transmembrane region" description="Helical" evidence="1">
    <location>
        <begin position="12"/>
        <end position="30"/>
    </location>
</feature>
<keyword evidence="1" id="KW-0472">Membrane</keyword>
<dbReference type="OrthoDB" id="329514at2"/>
<accession>A0A2I0R4E9</accession>
<gene>
    <name evidence="2" type="ORF">CW751_05250</name>
</gene>
<feature type="transmembrane region" description="Helical" evidence="1">
    <location>
        <begin position="42"/>
        <end position="61"/>
    </location>
</feature>
<name>A0A2I0R4E9_9FLAO</name>
<keyword evidence="1" id="KW-1133">Transmembrane helix</keyword>
<comment type="caution">
    <text evidence="2">The sequence shown here is derived from an EMBL/GenBank/DDBJ whole genome shotgun (WGS) entry which is preliminary data.</text>
</comment>
<dbReference type="Proteomes" id="UP000236654">
    <property type="component" value="Unassembled WGS sequence"/>
</dbReference>
<reference evidence="2 3" key="1">
    <citation type="submission" date="2017-12" db="EMBL/GenBank/DDBJ databases">
        <title>The draft genome sequence of Brumimicrobium saltpan LHR20.</title>
        <authorList>
            <person name="Do Z.-J."/>
            <person name="Luo H.-R."/>
        </authorList>
    </citation>
    <scope>NUCLEOTIDE SEQUENCE [LARGE SCALE GENOMIC DNA]</scope>
    <source>
        <strain evidence="2 3">LHR20</strain>
    </source>
</reference>
<feature type="transmembrane region" description="Helical" evidence="1">
    <location>
        <begin position="120"/>
        <end position="138"/>
    </location>
</feature>
<proteinExistence type="predicted"/>
<organism evidence="2 3">
    <name type="scientific">Brumimicrobium salinarum</name>
    <dbReference type="NCBI Taxonomy" id="2058658"/>
    <lineage>
        <taxon>Bacteria</taxon>
        <taxon>Pseudomonadati</taxon>
        <taxon>Bacteroidota</taxon>
        <taxon>Flavobacteriia</taxon>
        <taxon>Flavobacteriales</taxon>
        <taxon>Crocinitomicaceae</taxon>
        <taxon>Brumimicrobium</taxon>
    </lineage>
</organism>
<evidence type="ECO:0000256" key="1">
    <source>
        <dbReference type="SAM" id="Phobius"/>
    </source>
</evidence>
<keyword evidence="1" id="KW-0812">Transmembrane</keyword>
<dbReference type="AlphaFoldDB" id="A0A2I0R4E9"/>
<evidence type="ECO:0000313" key="2">
    <source>
        <dbReference type="EMBL" id="PKR81462.1"/>
    </source>
</evidence>
<dbReference type="RefSeq" id="WP_101333943.1">
    <property type="nucleotide sequence ID" value="NZ_PJNI01000003.1"/>
</dbReference>
<protein>
    <submittedName>
        <fullName evidence="2">Cytochrome B</fullName>
    </submittedName>
</protein>